<dbReference type="Proteomes" id="UP000008367">
    <property type="component" value="Unassembled WGS sequence"/>
</dbReference>
<accession>A0A454D0U2</accession>
<sequence>MFLHLDVYFNFPQSN</sequence>
<evidence type="ECO:0000313" key="1">
    <source>
        <dbReference type="EMBL" id="EKM32256.1"/>
    </source>
</evidence>
<name>A0A454D0U2_VIBHA</name>
<reference evidence="1 2" key="1">
    <citation type="submission" date="2012-10" db="EMBL/GenBank/DDBJ databases">
        <title>Genome sequence of Vibrio Cholerae HENC-02.</title>
        <authorList>
            <person name="Eppinger M."/>
            <person name="Hasan N.A."/>
            <person name="Sengamalay N."/>
            <person name="Hine E."/>
            <person name="Su Q."/>
            <person name="Daugherty S.C."/>
            <person name="Young S."/>
            <person name="Sadzewicz L."/>
            <person name="Tallon L."/>
            <person name="Cebula T.A."/>
            <person name="Ravel J."/>
            <person name="Colwell R.R."/>
        </authorList>
    </citation>
    <scope>NUCLEOTIDE SEQUENCE [LARGE SCALE GENOMIC DNA]</scope>
    <source>
        <strain evidence="1 2">HENC-02</strain>
    </source>
</reference>
<feature type="non-terminal residue" evidence="1">
    <location>
        <position position="15"/>
    </location>
</feature>
<organism evidence="1 2">
    <name type="scientific">Vibrio harveyi</name>
    <name type="common">Beneckea harveyi</name>
    <dbReference type="NCBI Taxonomy" id="669"/>
    <lineage>
        <taxon>Bacteria</taxon>
        <taxon>Pseudomonadati</taxon>
        <taxon>Pseudomonadota</taxon>
        <taxon>Gammaproteobacteria</taxon>
        <taxon>Vibrionales</taxon>
        <taxon>Vibrionaceae</taxon>
        <taxon>Vibrio</taxon>
    </lineage>
</organism>
<evidence type="ECO:0000313" key="2">
    <source>
        <dbReference type="Proteomes" id="UP000008367"/>
    </source>
</evidence>
<gene>
    <name evidence="1" type="ORF">VCHENC02_2171A</name>
</gene>
<protein>
    <submittedName>
        <fullName evidence="1">Uncharacterized protein</fullName>
    </submittedName>
</protein>
<comment type="caution">
    <text evidence="1">The sequence shown here is derived from an EMBL/GenBank/DDBJ whole genome shotgun (WGS) entry which is preliminary data.</text>
</comment>
<dbReference type="EMBL" id="AJSR01000817">
    <property type="protein sequence ID" value="EKM32256.1"/>
    <property type="molecule type" value="Genomic_DNA"/>
</dbReference>
<proteinExistence type="predicted"/>